<reference evidence="1" key="1">
    <citation type="submission" date="2023-02" db="EMBL/GenBank/DDBJ databases">
        <title>Actinokineospora globicatena NBRC 15670.</title>
        <authorList>
            <person name="Ichikawa N."/>
            <person name="Sato H."/>
            <person name="Tonouchi N."/>
        </authorList>
    </citation>
    <scope>NUCLEOTIDE SEQUENCE</scope>
    <source>
        <strain evidence="1">NBRC 15670</strain>
    </source>
</reference>
<dbReference type="InterPro" id="IPR045825">
    <property type="entry name" value="RamS"/>
</dbReference>
<sequence>MENILALQDLDTPAISDDESYSNLSAVTCSESALSLLLCH</sequence>
<dbReference type="RefSeq" id="WP_253838331.1">
    <property type="nucleotide sequence ID" value="NZ_BAAAVC010000002.1"/>
</dbReference>
<proteinExistence type="predicted"/>
<dbReference type="Pfam" id="PF19402">
    <property type="entry name" value="RamS"/>
    <property type="match status" value="1"/>
</dbReference>
<dbReference type="Proteomes" id="UP001165042">
    <property type="component" value="Unassembled WGS sequence"/>
</dbReference>
<comment type="caution">
    <text evidence="1">The sequence shown here is derived from an EMBL/GenBank/DDBJ whole genome shotgun (WGS) entry which is preliminary data.</text>
</comment>
<dbReference type="EMBL" id="BSSD01000001">
    <property type="protein sequence ID" value="GLW89575.1"/>
    <property type="molecule type" value="Genomic_DNA"/>
</dbReference>
<accession>A0A9W6QJ07</accession>
<evidence type="ECO:0000313" key="2">
    <source>
        <dbReference type="Proteomes" id="UP001165042"/>
    </source>
</evidence>
<keyword evidence="2" id="KW-1185">Reference proteome</keyword>
<evidence type="ECO:0000313" key="1">
    <source>
        <dbReference type="EMBL" id="GLW89575.1"/>
    </source>
</evidence>
<gene>
    <name evidence="1" type="ORF">Aglo03_03910</name>
</gene>
<dbReference type="AlphaFoldDB" id="A0A9W6QJ07"/>
<name>A0A9W6QJ07_9PSEU</name>
<protein>
    <submittedName>
        <fullName evidence="1">Uncharacterized protein</fullName>
    </submittedName>
</protein>
<organism evidence="1 2">
    <name type="scientific">Actinokineospora globicatena</name>
    <dbReference type="NCBI Taxonomy" id="103729"/>
    <lineage>
        <taxon>Bacteria</taxon>
        <taxon>Bacillati</taxon>
        <taxon>Actinomycetota</taxon>
        <taxon>Actinomycetes</taxon>
        <taxon>Pseudonocardiales</taxon>
        <taxon>Pseudonocardiaceae</taxon>
        <taxon>Actinokineospora</taxon>
    </lineage>
</organism>
<dbReference type="NCBIfam" id="NF033212">
    <property type="entry name" value="SapB_AmfS_lanti"/>
    <property type="match status" value="1"/>
</dbReference>